<organism evidence="1 2">
    <name type="scientific">Strix occidentalis caurina</name>
    <name type="common">northern spotted owl</name>
    <dbReference type="NCBI Taxonomy" id="311401"/>
    <lineage>
        <taxon>Eukaryota</taxon>
        <taxon>Metazoa</taxon>
        <taxon>Chordata</taxon>
        <taxon>Craniata</taxon>
        <taxon>Vertebrata</taxon>
        <taxon>Euteleostomi</taxon>
        <taxon>Archelosauria</taxon>
        <taxon>Archosauria</taxon>
        <taxon>Dinosauria</taxon>
        <taxon>Saurischia</taxon>
        <taxon>Theropoda</taxon>
        <taxon>Coelurosauria</taxon>
        <taxon>Aves</taxon>
        <taxon>Neognathae</taxon>
        <taxon>Neoaves</taxon>
        <taxon>Telluraves</taxon>
        <taxon>Strigiformes</taxon>
        <taxon>Strigidae</taxon>
        <taxon>Strix</taxon>
    </lineage>
</organism>
<dbReference type="AlphaFoldDB" id="A0A8D0FRN1"/>
<reference evidence="1" key="1">
    <citation type="submission" date="2025-08" db="UniProtKB">
        <authorList>
            <consortium name="Ensembl"/>
        </authorList>
    </citation>
    <scope>IDENTIFICATION</scope>
</reference>
<sequence length="55" mass="5568">MSAASPGQTPAWQDAGLVLSTTSNEACKLFEAVLTQGDAGCCSGGENLRQCGHPT</sequence>
<name>A0A8D0FRN1_STROC</name>
<keyword evidence="2" id="KW-1185">Reference proteome</keyword>
<evidence type="ECO:0000313" key="2">
    <source>
        <dbReference type="Proteomes" id="UP000694551"/>
    </source>
</evidence>
<evidence type="ECO:0000313" key="1">
    <source>
        <dbReference type="Ensembl" id="ENSSOCP00000018092.1"/>
    </source>
</evidence>
<dbReference type="Ensembl" id="ENSSOCT00000018558.1">
    <property type="protein sequence ID" value="ENSSOCP00000018092.1"/>
    <property type="gene ID" value="ENSSOCG00000013608.1"/>
</dbReference>
<dbReference type="Proteomes" id="UP000694551">
    <property type="component" value="Unplaced"/>
</dbReference>
<accession>A0A8D0FRN1</accession>
<reference evidence="1" key="2">
    <citation type="submission" date="2025-09" db="UniProtKB">
        <authorList>
            <consortium name="Ensembl"/>
        </authorList>
    </citation>
    <scope>IDENTIFICATION</scope>
</reference>
<proteinExistence type="predicted"/>
<protein>
    <submittedName>
        <fullName evidence="1">Uncharacterized protein</fullName>
    </submittedName>
</protein>